<evidence type="ECO:0000256" key="2">
    <source>
        <dbReference type="SAM" id="MobiDB-lite"/>
    </source>
</evidence>
<reference evidence="4 5" key="1">
    <citation type="submission" date="2023-09" db="EMBL/GenBank/DDBJ databases">
        <title>Genomes of two closely related lineages of the louse Polyplax serrata with different host specificities.</title>
        <authorList>
            <person name="Martinu J."/>
            <person name="Tarabai H."/>
            <person name="Stefka J."/>
            <person name="Hypsa V."/>
        </authorList>
    </citation>
    <scope>NUCLEOTIDE SEQUENCE [LARGE SCALE GENOMIC DNA]</scope>
    <source>
        <strain evidence="4">98ZLc_SE</strain>
    </source>
</reference>
<dbReference type="PANTHER" id="PTHR13076">
    <property type="entry name" value="COILED-COIL AND C2 DOMAIN-CONTAINING PROTEIN 1-LIKE"/>
    <property type="match status" value="1"/>
</dbReference>
<feature type="compositionally biased region" description="Pro residues" evidence="2">
    <location>
        <begin position="226"/>
        <end position="245"/>
    </location>
</feature>
<dbReference type="InterPro" id="IPR035892">
    <property type="entry name" value="C2_domain_sf"/>
</dbReference>
<comment type="similarity">
    <text evidence="1">Belongs to the CC2D1 family.</text>
</comment>
<dbReference type="Pfam" id="PF00168">
    <property type="entry name" value="C2"/>
    <property type="match status" value="1"/>
</dbReference>
<dbReference type="Proteomes" id="UP001359485">
    <property type="component" value="Unassembled WGS sequence"/>
</dbReference>
<feature type="region of interest" description="Disordered" evidence="2">
    <location>
        <begin position="90"/>
        <end position="130"/>
    </location>
</feature>
<dbReference type="CDD" id="cd08690">
    <property type="entry name" value="C2_Freud-1"/>
    <property type="match status" value="1"/>
</dbReference>
<evidence type="ECO:0000313" key="5">
    <source>
        <dbReference type="Proteomes" id="UP001359485"/>
    </source>
</evidence>
<name>A0ABR1ANF8_POLSC</name>
<dbReference type="InterPro" id="IPR039725">
    <property type="entry name" value="CC2D1A/B"/>
</dbReference>
<dbReference type="SMART" id="SM00685">
    <property type="entry name" value="DM14"/>
    <property type="match status" value="3"/>
</dbReference>
<dbReference type="PANTHER" id="PTHR13076:SF9">
    <property type="entry name" value="COILED-COIL AND C2 DOMAIN-CONTAINING PROTEIN 1-LIKE"/>
    <property type="match status" value="1"/>
</dbReference>
<evidence type="ECO:0000256" key="1">
    <source>
        <dbReference type="ARBA" id="ARBA00010672"/>
    </source>
</evidence>
<dbReference type="Pfam" id="PF21528">
    <property type="entry name" value="CC2D1A-B_DM14"/>
    <property type="match status" value="3"/>
</dbReference>
<evidence type="ECO:0000259" key="3">
    <source>
        <dbReference type="PROSITE" id="PS50004"/>
    </source>
</evidence>
<keyword evidence="5" id="KW-1185">Reference proteome</keyword>
<dbReference type="PROSITE" id="PS50004">
    <property type="entry name" value="C2"/>
    <property type="match status" value="1"/>
</dbReference>
<dbReference type="SUPFAM" id="SSF49562">
    <property type="entry name" value="C2 domain (Calcium/lipid-binding domain, CaLB)"/>
    <property type="match status" value="1"/>
</dbReference>
<dbReference type="SMART" id="SM00239">
    <property type="entry name" value="C2"/>
    <property type="match status" value="1"/>
</dbReference>
<protein>
    <recommendedName>
        <fullName evidence="3">C2 domain-containing protein</fullName>
    </recommendedName>
</protein>
<dbReference type="EMBL" id="JAWJWF010000046">
    <property type="protein sequence ID" value="KAK6624030.1"/>
    <property type="molecule type" value="Genomic_DNA"/>
</dbReference>
<dbReference type="Gene3D" id="2.60.40.150">
    <property type="entry name" value="C2 domain"/>
    <property type="match status" value="1"/>
</dbReference>
<feature type="region of interest" description="Disordered" evidence="2">
    <location>
        <begin position="357"/>
        <end position="377"/>
    </location>
</feature>
<dbReference type="InterPro" id="IPR006608">
    <property type="entry name" value="CC2D1A/B_DM14"/>
</dbReference>
<gene>
    <name evidence="4" type="ORF">RUM44_010888</name>
</gene>
<feature type="region of interest" description="Disordered" evidence="2">
    <location>
        <begin position="221"/>
        <end position="296"/>
    </location>
</feature>
<dbReference type="InterPro" id="IPR037772">
    <property type="entry name" value="C2_Freud"/>
</dbReference>
<sequence>MDISEGNESENLETPRTMLDDLNVRLEKYLSVLKAAEAEGNGSKVRRYKRIVTQYKDAIARCKSGKSVPLDELPNPPGFEPLVKSTLEVPDSGEFLTPDPSPSMPRKASRSRSRDPSPNPVSQTQDLDLLTDTTEKNIENVGVEESNVAILINDKSLDEVAQDSNTEINILEELKSRLDVYKTVLKSAEDDGNASKARRYKRIIKQYAEAIALHSKGKPVPLEELPSPPGFPPLVPVKSEPPSPIPSRSNSFIRDAHEGGEAPSIDVSAPTDNEPSVSNATSLPAKTRATKSEKQTAILRERQKEYRNAALTAKRDGDIDKAKEYLKICKGFDRLIQASESGLPVDLSTLPVSLKEKKETEDDFEEVSNADVPSDTDNSEIYANLEKELMDQIKMCMNTRNHFKLNGDIANANHFEQFALQFKKDLNYVKVSHSRNNPVPKFHYENKTFSAIQSNTDLTDNELELTIMQGINYKVSNPNDVDTYVTYEFPYPSTSPPSGRTSTIKNTNNPVYNTKLVFPINREASACQRIFKRHGIKLEVWSKGGFFHRDSSLGTVVVKLMPLGKDIIIHEAFDLMNGRRPAGGKLEVKVRIRDPIAGKKVETVSEKWLIIDYN</sequence>
<proteinExistence type="inferred from homology"/>
<dbReference type="InterPro" id="IPR000008">
    <property type="entry name" value="C2_dom"/>
</dbReference>
<evidence type="ECO:0000313" key="4">
    <source>
        <dbReference type="EMBL" id="KAK6624030.1"/>
    </source>
</evidence>
<feature type="domain" description="C2" evidence="3">
    <location>
        <begin position="444"/>
        <end position="573"/>
    </location>
</feature>
<comment type="caution">
    <text evidence="4">The sequence shown here is derived from an EMBL/GenBank/DDBJ whole genome shotgun (WGS) entry which is preliminary data.</text>
</comment>
<accession>A0ABR1ANF8</accession>
<feature type="compositionally biased region" description="Polar residues" evidence="2">
    <location>
        <begin position="270"/>
        <end position="284"/>
    </location>
</feature>
<organism evidence="4 5">
    <name type="scientific">Polyplax serrata</name>
    <name type="common">Common mouse louse</name>
    <dbReference type="NCBI Taxonomy" id="468196"/>
    <lineage>
        <taxon>Eukaryota</taxon>
        <taxon>Metazoa</taxon>
        <taxon>Ecdysozoa</taxon>
        <taxon>Arthropoda</taxon>
        <taxon>Hexapoda</taxon>
        <taxon>Insecta</taxon>
        <taxon>Pterygota</taxon>
        <taxon>Neoptera</taxon>
        <taxon>Paraneoptera</taxon>
        <taxon>Psocodea</taxon>
        <taxon>Troctomorpha</taxon>
        <taxon>Phthiraptera</taxon>
        <taxon>Anoplura</taxon>
        <taxon>Polyplacidae</taxon>
        <taxon>Polyplax</taxon>
    </lineage>
</organism>